<feature type="non-terminal residue" evidence="1">
    <location>
        <position position="1"/>
    </location>
</feature>
<protein>
    <submittedName>
        <fullName evidence="1">N-arginine dibasic convertase NRD1, Zn2+-dependent endopeptidase, insulinase superfamily</fullName>
    </submittedName>
</protein>
<name>A0A0R0M0V5_9MICR</name>
<accession>A0A0R0M0V5</accession>
<sequence>NIIKRGDRNILFLEMAVNDTSKYYEILEMARDYIKRFYKNFLSICEDSRRVAKLEWEKSEDPNPRSHVIDCIKKLLRSNILFTDMINEHECQNIALEKCFLVLVDKEFEIESKRDEYELQYEEHAFEELSGNIDKDFWKIQFNKYKTEKFDDKINNSTVCVLTYKDSKFVQVFDNFKTNEATVKLNFKLDATLEDQLDLNIFIQNINNVYSDFFRIQWN</sequence>
<dbReference type="AlphaFoldDB" id="A0A0R0M0V5"/>
<dbReference type="VEuPathDB" id="MicrosporidiaDB:M153_5740001"/>
<reference evidence="1 2" key="1">
    <citation type="submission" date="2015-07" db="EMBL/GenBank/DDBJ databases">
        <title>The genome of Pseudoloma neurophilia, a relevant intracellular parasite of the zebrafish.</title>
        <authorList>
            <person name="Ndikumana S."/>
            <person name="Pelin A."/>
            <person name="Sanders J."/>
            <person name="Corradi N."/>
        </authorList>
    </citation>
    <scope>NUCLEOTIDE SEQUENCE [LARGE SCALE GENOMIC DNA]</scope>
    <source>
        <strain evidence="1 2">MK1</strain>
    </source>
</reference>
<comment type="caution">
    <text evidence="1">The sequence shown here is derived from an EMBL/GenBank/DDBJ whole genome shotgun (WGS) entry which is preliminary data.</text>
</comment>
<evidence type="ECO:0000313" key="1">
    <source>
        <dbReference type="EMBL" id="KRH93781.1"/>
    </source>
</evidence>
<keyword evidence="2" id="KW-1185">Reference proteome</keyword>
<gene>
    <name evidence="1" type="ORF">M153_5740001</name>
</gene>
<evidence type="ECO:0000313" key="2">
    <source>
        <dbReference type="Proteomes" id="UP000051530"/>
    </source>
</evidence>
<proteinExistence type="predicted"/>
<organism evidence="1 2">
    <name type="scientific">Pseudoloma neurophilia</name>
    <dbReference type="NCBI Taxonomy" id="146866"/>
    <lineage>
        <taxon>Eukaryota</taxon>
        <taxon>Fungi</taxon>
        <taxon>Fungi incertae sedis</taxon>
        <taxon>Microsporidia</taxon>
        <taxon>Pseudoloma</taxon>
    </lineage>
</organism>
<dbReference type="EMBL" id="LGUB01000217">
    <property type="protein sequence ID" value="KRH93781.1"/>
    <property type="molecule type" value="Genomic_DNA"/>
</dbReference>
<dbReference type="Proteomes" id="UP000051530">
    <property type="component" value="Unassembled WGS sequence"/>
</dbReference>